<evidence type="ECO:0000256" key="1">
    <source>
        <dbReference type="SAM" id="SignalP"/>
    </source>
</evidence>
<dbReference type="CDD" id="cd14727">
    <property type="entry name" value="ChanN-like"/>
    <property type="match status" value="1"/>
</dbReference>
<accession>A0A975WF27</accession>
<dbReference type="RefSeq" id="WP_074840040.1">
    <property type="nucleotide sequence ID" value="NZ_FNYY01000031.1"/>
</dbReference>
<dbReference type="Proteomes" id="UP000182932">
    <property type="component" value="Unassembled WGS sequence"/>
</dbReference>
<keyword evidence="4" id="KW-1185">Reference proteome</keyword>
<sequence>MRILFFVWLMSLTPVALAAGAFDVHVLGEVHDNPTHHAEQARRVTEIVPAALVFEMLTEAQAARALPELRGDPTALEEALGWAESGWPDFTMYYPVFAAAPEARILGAAVPRAAARAAMRDGLAATFGDEAGRYGLTEALPPAEQAQRETLQQEAHCGALPDEMLPAMVAVQRLRDAALARAVVRALAATGGPVAVITGNGHARRDWGLPRVLARVAPEARVHVLLQDEEDVVPEGGHDEVVFAPAAPREDPCAAFR</sequence>
<dbReference type="Gene3D" id="3.40.50.11550">
    <property type="match status" value="2"/>
</dbReference>
<dbReference type="EMBL" id="FNYY01000031">
    <property type="protein sequence ID" value="SEK09783.1"/>
    <property type="molecule type" value="Genomic_DNA"/>
</dbReference>
<name>A0A975WF27_9RHOB</name>
<dbReference type="SUPFAM" id="SSF159501">
    <property type="entry name" value="EreA/ChaN-like"/>
    <property type="match status" value="1"/>
</dbReference>
<dbReference type="InterPro" id="IPR007314">
    <property type="entry name" value="Cofac_haem-bd_dom"/>
</dbReference>
<evidence type="ECO:0000313" key="3">
    <source>
        <dbReference type="EMBL" id="SEK09783.1"/>
    </source>
</evidence>
<comment type="caution">
    <text evidence="3">The sequence shown here is derived from an EMBL/GenBank/DDBJ whole genome shotgun (WGS) entry which is preliminary data.</text>
</comment>
<proteinExistence type="predicted"/>
<reference evidence="3 4" key="1">
    <citation type="submission" date="2016-10" db="EMBL/GenBank/DDBJ databases">
        <authorList>
            <person name="Varghese N."/>
            <person name="Submissions S."/>
        </authorList>
    </citation>
    <scope>NUCLEOTIDE SEQUENCE [LARGE SCALE GENOMIC DNA]</scope>
    <source>
        <strain evidence="3 4">FF3</strain>
    </source>
</reference>
<evidence type="ECO:0000313" key="4">
    <source>
        <dbReference type="Proteomes" id="UP000182932"/>
    </source>
</evidence>
<dbReference type="GeneID" id="80820976"/>
<feature type="signal peptide" evidence="1">
    <location>
        <begin position="1"/>
        <end position="18"/>
    </location>
</feature>
<feature type="chain" id="PRO_5036718545" evidence="1">
    <location>
        <begin position="19"/>
        <end position="257"/>
    </location>
</feature>
<protein>
    <submittedName>
        <fullName evidence="3">Uncharacterized iron-regulated protein</fullName>
    </submittedName>
</protein>
<evidence type="ECO:0000259" key="2">
    <source>
        <dbReference type="Pfam" id="PF04187"/>
    </source>
</evidence>
<dbReference type="AlphaFoldDB" id="A0A975WF27"/>
<keyword evidence="1" id="KW-0732">Signal</keyword>
<feature type="domain" description="Haem-binding uptake Tiki superfamily ChaN" evidence="2">
    <location>
        <begin position="23"/>
        <end position="213"/>
    </location>
</feature>
<dbReference type="Pfam" id="PF04187">
    <property type="entry name" value="Cofac_haem_bdg"/>
    <property type="match status" value="1"/>
</dbReference>
<gene>
    <name evidence="3" type="ORF">SAMN04487940_13112</name>
</gene>
<organism evidence="3 4">
    <name type="scientific">Marinovum algicola</name>
    <dbReference type="NCBI Taxonomy" id="42444"/>
    <lineage>
        <taxon>Bacteria</taxon>
        <taxon>Pseudomonadati</taxon>
        <taxon>Pseudomonadota</taxon>
        <taxon>Alphaproteobacteria</taxon>
        <taxon>Rhodobacterales</taxon>
        <taxon>Roseobacteraceae</taxon>
        <taxon>Marinovum</taxon>
    </lineage>
</organism>